<organism evidence="4">
    <name type="scientific">marine sediment metagenome</name>
    <dbReference type="NCBI Taxonomy" id="412755"/>
    <lineage>
        <taxon>unclassified sequences</taxon>
        <taxon>metagenomes</taxon>
        <taxon>ecological metagenomes</taxon>
    </lineage>
</organism>
<dbReference type="CDD" id="cd05233">
    <property type="entry name" value="SDR_c"/>
    <property type="match status" value="1"/>
</dbReference>
<accession>A0A0F9HWE5</accession>
<name>A0A0F9HWE5_9ZZZZ</name>
<dbReference type="GO" id="GO:0016491">
    <property type="term" value="F:oxidoreductase activity"/>
    <property type="evidence" value="ECO:0007669"/>
    <property type="project" value="UniProtKB-KW"/>
</dbReference>
<keyword evidence="3" id="KW-0560">Oxidoreductase</keyword>
<dbReference type="AlphaFoldDB" id="A0A0F9HWE5"/>
<dbReference type="PRINTS" id="PR00080">
    <property type="entry name" value="SDRFAMILY"/>
</dbReference>
<evidence type="ECO:0000313" key="4">
    <source>
        <dbReference type="EMBL" id="KKM07432.1"/>
    </source>
</evidence>
<comment type="caution">
    <text evidence="4">The sequence shown here is derived from an EMBL/GenBank/DDBJ whole genome shotgun (WGS) entry which is preliminary data.</text>
</comment>
<dbReference type="InterPro" id="IPR002347">
    <property type="entry name" value="SDR_fam"/>
</dbReference>
<dbReference type="PANTHER" id="PTHR43391:SF14">
    <property type="entry name" value="DEHYDROGENASE_REDUCTASE SDR FAMILY PROTEIN 7-LIKE"/>
    <property type="match status" value="1"/>
</dbReference>
<dbReference type="PROSITE" id="PS00061">
    <property type="entry name" value="ADH_SHORT"/>
    <property type="match status" value="1"/>
</dbReference>
<evidence type="ECO:0000256" key="2">
    <source>
        <dbReference type="ARBA" id="ARBA00022857"/>
    </source>
</evidence>
<dbReference type="Gene3D" id="3.40.50.720">
    <property type="entry name" value="NAD(P)-binding Rossmann-like Domain"/>
    <property type="match status" value="1"/>
</dbReference>
<comment type="similarity">
    <text evidence="1">Belongs to the short-chain dehydrogenases/reductases (SDR) family.</text>
</comment>
<reference evidence="4" key="1">
    <citation type="journal article" date="2015" name="Nature">
        <title>Complex archaea that bridge the gap between prokaryotes and eukaryotes.</title>
        <authorList>
            <person name="Spang A."/>
            <person name="Saw J.H."/>
            <person name="Jorgensen S.L."/>
            <person name="Zaremba-Niedzwiedzka K."/>
            <person name="Martijn J."/>
            <person name="Lind A.E."/>
            <person name="van Eijk R."/>
            <person name="Schleper C."/>
            <person name="Guy L."/>
            <person name="Ettema T.J."/>
        </authorList>
    </citation>
    <scope>NUCLEOTIDE SEQUENCE</scope>
</reference>
<dbReference type="InterPro" id="IPR020904">
    <property type="entry name" value="Sc_DH/Rdtase_CS"/>
</dbReference>
<dbReference type="FunFam" id="3.40.50.720:FF:000084">
    <property type="entry name" value="Short-chain dehydrogenase reductase"/>
    <property type="match status" value="1"/>
</dbReference>
<dbReference type="Pfam" id="PF00106">
    <property type="entry name" value="adh_short"/>
    <property type="match status" value="1"/>
</dbReference>
<keyword evidence="2" id="KW-0521">NADP</keyword>
<evidence type="ECO:0000256" key="1">
    <source>
        <dbReference type="ARBA" id="ARBA00006484"/>
    </source>
</evidence>
<dbReference type="EMBL" id="LAZR01015773">
    <property type="protein sequence ID" value="KKM07432.1"/>
    <property type="molecule type" value="Genomic_DNA"/>
</dbReference>
<dbReference type="SUPFAM" id="SSF51735">
    <property type="entry name" value="NAD(P)-binding Rossmann-fold domains"/>
    <property type="match status" value="1"/>
</dbReference>
<dbReference type="PRINTS" id="PR00081">
    <property type="entry name" value="GDHRDH"/>
</dbReference>
<proteinExistence type="inferred from homology"/>
<dbReference type="PANTHER" id="PTHR43391">
    <property type="entry name" value="RETINOL DEHYDROGENASE-RELATED"/>
    <property type="match status" value="1"/>
</dbReference>
<dbReference type="InterPro" id="IPR036291">
    <property type="entry name" value="NAD(P)-bd_dom_sf"/>
</dbReference>
<evidence type="ECO:0000256" key="3">
    <source>
        <dbReference type="ARBA" id="ARBA00023002"/>
    </source>
</evidence>
<protein>
    <submittedName>
        <fullName evidence="4">Uncharacterized protein</fullName>
    </submittedName>
</protein>
<sequence length="229" mass="25452">MELKDKVVVITGASKGLGRELAQTFTKEGAKVVISARSEKELQEVAEELGALAIAADVTKENDVESLARDVVREYGRIDIWINNAGAWIPHGPIEELDMKRVHDMMEVNLFGTMYGSRVALIQMRKQNGGMIINILSTSALEGRSGSSGYCASKYAAVGFTKSLRKETKDSGITVISIYPGGMQTNLFDEEKPEDIDKYMQPSFVVERIVQNLQQREPKEELIIRRPSK</sequence>
<gene>
    <name evidence="4" type="ORF">LCGC14_1733990</name>
</gene>